<dbReference type="GO" id="GO:0008137">
    <property type="term" value="F:NADH dehydrogenase (ubiquinone) activity"/>
    <property type="evidence" value="ECO:0007669"/>
    <property type="project" value="UniProtKB-UniRule"/>
</dbReference>
<comment type="catalytic activity">
    <reaction evidence="8 9">
        <text>a ubiquinone + NADH + 5 H(+)(in) = a ubiquinol + NAD(+) + 4 H(+)(out)</text>
        <dbReference type="Rhea" id="RHEA:29091"/>
        <dbReference type="Rhea" id="RHEA-COMP:9565"/>
        <dbReference type="Rhea" id="RHEA-COMP:9566"/>
        <dbReference type="ChEBI" id="CHEBI:15378"/>
        <dbReference type="ChEBI" id="CHEBI:16389"/>
        <dbReference type="ChEBI" id="CHEBI:17976"/>
        <dbReference type="ChEBI" id="CHEBI:57540"/>
        <dbReference type="ChEBI" id="CHEBI:57945"/>
        <dbReference type="EC" id="7.1.1.2"/>
    </reaction>
</comment>
<dbReference type="AlphaFoldDB" id="A0A0U1WM27"/>
<dbReference type="EC" id="7.1.1.2" evidence="9"/>
<name>A0A0U1WM27_LISFU</name>
<dbReference type="RefSeq" id="YP_009049166.1">
    <property type="nucleotide sequence ID" value="NC_024601.1"/>
</dbReference>
<dbReference type="InterPro" id="IPR000440">
    <property type="entry name" value="NADH_UbQ/plastoQ_OxRdtase_su3"/>
</dbReference>
<keyword evidence="9 11" id="KW-0496">Mitochondrion</keyword>
<gene>
    <name evidence="11" type="primary">ND3</name>
</gene>
<dbReference type="EMBL" id="KJ744205">
    <property type="protein sequence ID" value="AIE43760.1"/>
    <property type="molecule type" value="Genomic_DNA"/>
</dbReference>
<organism evidence="11">
    <name type="scientific">Lissachatina fulica</name>
    <name type="common">Giant African land snail</name>
    <name type="synonym">Achatina fulica</name>
    <dbReference type="NCBI Taxonomy" id="2315439"/>
    <lineage>
        <taxon>Eukaryota</taxon>
        <taxon>Metazoa</taxon>
        <taxon>Spiralia</taxon>
        <taxon>Lophotrochozoa</taxon>
        <taxon>Mollusca</taxon>
        <taxon>Gastropoda</taxon>
        <taxon>Heterobranchia</taxon>
        <taxon>Euthyneura</taxon>
        <taxon>Panpulmonata</taxon>
        <taxon>Eupulmonata</taxon>
        <taxon>Stylommatophora</taxon>
        <taxon>Helicina</taxon>
        <taxon>Achatinoidea</taxon>
        <taxon>Achatinidae</taxon>
        <taxon>Lissachatina</taxon>
    </lineage>
</organism>
<evidence type="ECO:0000313" key="11">
    <source>
        <dbReference type="EMBL" id="AIE43760.1"/>
    </source>
</evidence>
<protein>
    <recommendedName>
        <fullName evidence="3 9">NADH-ubiquinone oxidoreductase chain 3</fullName>
        <ecNumber evidence="9">7.1.1.2</ecNumber>
    </recommendedName>
</protein>
<evidence type="ECO:0000256" key="3">
    <source>
        <dbReference type="ARBA" id="ARBA00021007"/>
    </source>
</evidence>
<evidence type="ECO:0000256" key="2">
    <source>
        <dbReference type="ARBA" id="ARBA00008472"/>
    </source>
</evidence>
<reference evidence="11" key="2">
    <citation type="submission" date="2014-04" db="EMBL/GenBank/DDBJ databases">
        <authorList>
            <person name="Harrison E."/>
        </authorList>
    </citation>
    <scope>NUCLEOTIDE SEQUENCE</scope>
</reference>
<reference evidence="11" key="1">
    <citation type="journal article" date="2014" name="Mitochondrial DNA">
        <title>Complete mitochondrial genome of the giant African snail, Achatina fulica (Mollusca: Achatinidae): a novel location of putative control regions (CR) in the mitogenome within Pulmonate species.</title>
        <authorList>
            <person name="He Z.P."/>
            <person name="Dai X.B."/>
            <person name="Zhang S."/>
            <person name="Zhi T.T."/>
            <person name="Lun Z.R."/>
            <person name="Wu Z.D."/>
            <person name="Yang T.B."/>
        </authorList>
    </citation>
    <scope>NUCLEOTIDE SEQUENCE</scope>
</reference>
<geneLocation type="mitochondrion" evidence="11"/>
<evidence type="ECO:0000256" key="10">
    <source>
        <dbReference type="SAM" id="SignalP"/>
    </source>
</evidence>
<dbReference type="PANTHER" id="PTHR11058:SF9">
    <property type="entry name" value="NADH-UBIQUINONE OXIDOREDUCTASE CHAIN 3"/>
    <property type="match status" value="1"/>
</dbReference>
<feature type="transmembrane region" description="Helical" evidence="9">
    <location>
        <begin position="90"/>
        <end position="107"/>
    </location>
</feature>
<dbReference type="GO" id="GO:0030964">
    <property type="term" value="C:NADH dehydrogenase complex"/>
    <property type="evidence" value="ECO:0007669"/>
    <property type="project" value="TreeGrafter"/>
</dbReference>
<keyword evidence="5 9" id="KW-0812">Transmembrane</keyword>
<comment type="function">
    <text evidence="9">Core subunit of the mitochondrial membrane respiratory chain NADH dehydrogenase (Complex I) which catalyzes electron transfer from NADH through the respiratory chain, using ubiquinone as an electron acceptor. Essential for the catalytic activity of complex I.</text>
</comment>
<proteinExistence type="inferred from homology"/>
<dbReference type="CTD" id="4537"/>
<dbReference type="Gene3D" id="1.20.58.1610">
    <property type="entry name" value="NADH:ubiquinone/plastoquinone oxidoreductase, chain 3"/>
    <property type="match status" value="1"/>
</dbReference>
<dbReference type="PANTHER" id="PTHR11058">
    <property type="entry name" value="NADH-UBIQUINONE OXIDOREDUCTASE CHAIN 3"/>
    <property type="match status" value="1"/>
</dbReference>
<accession>A0A0U1WM27</accession>
<keyword evidence="9" id="KW-0249">Electron transport</keyword>
<keyword evidence="7 9" id="KW-0472">Membrane</keyword>
<feature type="chain" id="PRO_5006829384" description="NADH-ubiquinone oxidoreductase chain 3" evidence="10">
    <location>
        <begin position="22"/>
        <end position="120"/>
    </location>
</feature>
<keyword evidence="9" id="KW-0679">Respiratory chain</keyword>
<keyword evidence="6 9" id="KW-1133">Transmembrane helix</keyword>
<evidence type="ECO:0000256" key="5">
    <source>
        <dbReference type="ARBA" id="ARBA00022692"/>
    </source>
</evidence>
<keyword evidence="9" id="KW-1278">Translocase</keyword>
<evidence type="ECO:0000256" key="7">
    <source>
        <dbReference type="ARBA" id="ARBA00023136"/>
    </source>
</evidence>
<dbReference type="Pfam" id="PF00507">
    <property type="entry name" value="Oxidored_q4"/>
    <property type="match status" value="1"/>
</dbReference>
<keyword evidence="9" id="KW-0520">NAD</keyword>
<comment type="similarity">
    <text evidence="2 9">Belongs to the complex I subunit 3 family.</text>
</comment>
<sequence length="120" mass="13850">MMKYTISVLFILCVLFLPLIGSLTKWYPSQTQTCKMTAFECGFEPLGETRIPFSMRFFVLVVLFLIFDVEVALLLPILTKIINLSWSTNMCVTLMVFLMILLFGLAYEWKEGSLNWVTQS</sequence>
<dbReference type="GO" id="GO:0031966">
    <property type="term" value="C:mitochondrial membrane"/>
    <property type="evidence" value="ECO:0007669"/>
    <property type="project" value="UniProtKB-SubCell"/>
</dbReference>
<evidence type="ECO:0000256" key="8">
    <source>
        <dbReference type="ARBA" id="ARBA00049551"/>
    </source>
</evidence>
<feature type="signal peptide" evidence="10">
    <location>
        <begin position="1"/>
        <end position="21"/>
    </location>
</feature>
<evidence type="ECO:0000256" key="6">
    <source>
        <dbReference type="ARBA" id="ARBA00022989"/>
    </source>
</evidence>
<evidence type="ECO:0000256" key="9">
    <source>
        <dbReference type="RuleBase" id="RU003640"/>
    </source>
</evidence>
<keyword evidence="9" id="KW-0830">Ubiquinone</keyword>
<comment type="subcellular location">
    <subcellularLocation>
        <location evidence="1">Membrane</location>
    </subcellularLocation>
    <subcellularLocation>
        <location evidence="9">Mitochondrion membrane</location>
        <topology evidence="9">Multi-pass membrane protein</topology>
    </subcellularLocation>
</comment>
<feature type="transmembrane region" description="Helical" evidence="9">
    <location>
        <begin position="57"/>
        <end position="78"/>
    </location>
</feature>
<keyword evidence="10" id="KW-0732">Signal</keyword>
<keyword evidence="4 9" id="KW-0813">Transport</keyword>
<evidence type="ECO:0000256" key="4">
    <source>
        <dbReference type="ARBA" id="ARBA00022448"/>
    </source>
</evidence>
<dbReference type="InterPro" id="IPR038430">
    <property type="entry name" value="NDAH_ubi_oxred_su3_sf"/>
</dbReference>
<evidence type="ECO:0000256" key="1">
    <source>
        <dbReference type="ARBA" id="ARBA00004370"/>
    </source>
</evidence>
<dbReference type="GeneID" id="19909510"/>